<proteinExistence type="predicted"/>
<evidence type="ECO:0000313" key="3">
    <source>
        <dbReference type="Proteomes" id="UP000579945"/>
    </source>
</evidence>
<evidence type="ECO:0000256" key="1">
    <source>
        <dbReference type="SAM" id="MobiDB-lite"/>
    </source>
</evidence>
<accession>A0A7W5UZC7</accession>
<organism evidence="2 3">
    <name type="scientific">Nonomuraea dietziae</name>
    <dbReference type="NCBI Taxonomy" id="65515"/>
    <lineage>
        <taxon>Bacteria</taxon>
        <taxon>Bacillati</taxon>
        <taxon>Actinomycetota</taxon>
        <taxon>Actinomycetes</taxon>
        <taxon>Streptosporangiales</taxon>
        <taxon>Streptosporangiaceae</taxon>
        <taxon>Nonomuraea</taxon>
    </lineage>
</organism>
<gene>
    <name evidence="2" type="ORF">FHR33_000680</name>
</gene>
<dbReference type="Proteomes" id="UP000579945">
    <property type="component" value="Unassembled WGS sequence"/>
</dbReference>
<reference evidence="2 3" key="1">
    <citation type="submission" date="2020-08" db="EMBL/GenBank/DDBJ databases">
        <title>Sequencing the genomes of 1000 actinobacteria strains.</title>
        <authorList>
            <person name="Klenk H.-P."/>
        </authorList>
    </citation>
    <scope>NUCLEOTIDE SEQUENCE [LARGE SCALE GENOMIC DNA]</scope>
    <source>
        <strain evidence="2 3">DSM 44320</strain>
    </source>
</reference>
<feature type="compositionally biased region" description="Low complexity" evidence="1">
    <location>
        <begin position="158"/>
        <end position="188"/>
    </location>
</feature>
<feature type="compositionally biased region" description="Basic and acidic residues" evidence="1">
    <location>
        <begin position="138"/>
        <end position="149"/>
    </location>
</feature>
<name>A0A7W5UZC7_9ACTN</name>
<dbReference type="EMBL" id="JACIBV010000001">
    <property type="protein sequence ID" value="MBB3724820.1"/>
    <property type="molecule type" value="Genomic_DNA"/>
</dbReference>
<sequence>MQGARLVLREHSQRQGCVLEVPREREGQVLKRSDFLLLLIKVRIRRSVPARANGERRTDAGPSGGLRPLVAAFRRSCRPDGGRALGLGGGGVRLERVLQRDASGRRSLDHADRGRVRHRTSAHRSVVTPVARRRRAKLARETVTLDRPRLTLGGGLAGHPAGSGRCAGPPVTTGSSPSTSNTSTNWPRSSRRSPIRGTPRPRRTTSSKPFHLAPSPSRTSKAGTTWWMPDFPPETTPDRVQGVLHDGPYETKERHP</sequence>
<feature type="region of interest" description="Disordered" evidence="1">
    <location>
        <begin position="101"/>
        <end position="256"/>
    </location>
</feature>
<protein>
    <submittedName>
        <fullName evidence="2">Uncharacterized protein</fullName>
    </submittedName>
</protein>
<feature type="compositionally biased region" description="Basic residues" evidence="1">
    <location>
        <begin position="189"/>
        <end position="205"/>
    </location>
</feature>
<feature type="compositionally biased region" description="Basic and acidic residues" evidence="1">
    <location>
        <begin position="247"/>
        <end position="256"/>
    </location>
</feature>
<keyword evidence="3" id="KW-1185">Reference proteome</keyword>
<comment type="caution">
    <text evidence="2">The sequence shown here is derived from an EMBL/GenBank/DDBJ whole genome shotgun (WGS) entry which is preliminary data.</text>
</comment>
<dbReference type="AlphaFoldDB" id="A0A7W5UZC7"/>
<evidence type="ECO:0000313" key="2">
    <source>
        <dbReference type="EMBL" id="MBB3724820.1"/>
    </source>
</evidence>
<feature type="compositionally biased region" description="Basic and acidic residues" evidence="1">
    <location>
        <begin position="101"/>
        <end position="114"/>
    </location>
</feature>